<dbReference type="Gene3D" id="3.40.630.30">
    <property type="match status" value="1"/>
</dbReference>
<dbReference type="PROSITE" id="PS51186">
    <property type="entry name" value="GNAT"/>
    <property type="match status" value="1"/>
</dbReference>
<gene>
    <name evidence="2" type="ORF">EEL30_13270</name>
</gene>
<protein>
    <submittedName>
        <fullName evidence="2">GNAT family N-acetyltransferase</fullName>
    </submittedName>
</protein>
<feature type="domain" description="N-acetyltransferase" evidence="1">
    <location>
        <begin position="10"/>
        <end position="148"/>
    </location>
</feature>
<sequence>MIINLNVNNEEIARKILNVQIPAYEIEAKIINFYGIPQLKDTVETISKSNEIFLGYMIEEDLAGVISYTENQDHIDICRLVVHPNHFRKGIGKSLVGYLVQNIVKGNKATVSTGAKNLPAKKLYNMFGFVEVKDIEVAPNVFITLLEN</sequence>
<name>A0A518V896_BRELA</name>
<evidence type="ECO:0000259" key="1">
    <source>
        <dbReference type="PROSITE" id="PS51186"/>
    </source>
</evidence>
<accession>A0A518V896</accession>
<dbReference type="InterPro" id="IPR016181">
    <property type="entry name" value="Acyl_CoA_acyltransferase"/>
</dbReference>
<dbReference type="OrthoDB" id="46888at2"/>
<dbReference type="CDD" id="cd04301">
    <property type="entry name" value="NAT_SF"/>
    <property type="match status" value="1"/>
</dbReference>
<dbReference type="Pfam" id="PF00583">
    <property type="entry name" value="Acetyltransf_1"/>
    <property type="match status" value="1"/>
</dbReference>
<dbReference type="InterPro" id="IPR000182">
    <property type="entry name" value="GNAT_dom"/>
</dbReference>
<keyword evidence="3" id="KW-1185">Reference proteome</keyword>
<dbReference type="EMBL" id="CP033464">
    <property type="protein sequence ID" value="QDX93189.1"/>
    <property type="molecule type" value="Genomic_DNA"/>
</dbReference>
<evidence type="ECO:0000313" key="3">
    <source>
        <dbReference type="Proteomes" id="UP000319432"/>
    </source>
</evidence>
<reference evidence="2 3" key="1">
    <citation type="submission" date="2018-11" db="EMBL/GenBank/DDBJ databases">
        <title>Phylogenetic determinants of toxin gene distribution in genomes of Brevibacillus laterosporus.</title>
        <authorList>
            <person name="Glare T.R."/>
            <person name="Durrant A."/>
            <person name="Berry C."/>
            <person name="Palma L."/>
            <person name="Ormskirk M."/>
            <person name="Cox M.O."/>
        </authorList>
    </citation>
    <scope>NUCLEOTIDE SEQUENCE [LARGE SCALE GENOMIC DNA]</scope>
    <source>
        <strain evidence="2 3">1821L</strain>
    </source>
</reference>
<dbReference type="SUPFAM" id="SSF55729">
    <property type="entry name" value="Acyl-CoA N-acyltransferases (Nat)"/>
    <property type="match status" value="1"/>
</dbReference>
<keyword evidence="2" id="KW-0808">Transferase</keyword>
<dbReference type="AlphaFoldDB" id="A0A518V896"/>
<dbReference type="Proteomes" id="UP000319432">
    <property type="component" value="Chromosome"/>
</dbReference>
<proteinExistence type="predicted"/>
<evidence type="ECO:0000313" key="2">
    <source>
        <dbReference type="EMBL" id="QDX93189.1"/>
    </source>
</evidence>
<dbReference type="GO" id="GO:0016747">
    <property type="term" value="F:acyltransferase activity, transferring groups other than amino-acyl groups"/>
    <property type="evidence" value="ECO:0007669"/>
    <property type="project" value="InterPro"/>
</dbReference>
<organism evidence="2 3">
    <name type="scientific">Brevibacillus laterosporus</name>
    <name type="common">Bacillus laterosporus</name>
    <dbReference type="NCBI Taxonomy" id="1465"/>
    <lineage>
        <taxon>Bacteria</taxon>
        <taxon>Bacillati</taxon>
        <taxon>Bacillota</taxon>
        <taxon>Bacilli</taxon>
        <taxon>Bacillales</taxon>
        <taxon>Paenibacillaceae</taxon>
        <taxon>Brevibacillus</taxon>
    </lineage>
</organism>